<evidence type="ECO:0000313" key="14">
    <source>
        <dbReference type="EMBL" id="KAK3587046.1"/>
    </source>
</evidence>
<dbReference type="InterPro" id="IPR047159">
    <property type="entry name" value="NR_DBD_RAR"/>
</dbReference>
<dbReference type="GO" id="GO:0000978">
    <property type="term" value="F:RNA polymerase II cis-regulatory region sequence-specific DNA binding"/>
    <property type="evidence" value="ECO:0007669"/>
    <property type="project" value="TreeGrafter"/>
</dbReference>
<dbReference type="GO" id="GO:0005634">
    <property type="term" value="C:nucleus"/>
    <property type="evidence" value="ECO:0007669"/>
    <property type="project" value="UniProtKB-SubCell"/>
</dbReference>
<dbReference type="Pfam" id="PF00104">
    <property type="entry name" value="Hormone_recep"/>
    <property type="match status" value="1"/>
</dbReference>
<keyword evidence="6 10" id="KW-0238">DNA-binding</keyword>
<dbReference type="InterPro" id="IPR013088">
    <property type="entry name" value="Znf_NHR/GATA"/>
</dbReference>
<dbReference type="PANTHER" id="PTHR24085">
    <property type="entry name" value="NUCLEAR HORMONE RECEPTOR"/>
    <property type="match status" value="1"/>
</dbReference>
<evidence type="ECO:0000259" key="12">
    <source>
        <dbReference type="PROSITE" id="PS51030"/>
    </source>
</evidence>
<keyword evidence="5 10" id="KW-0805">Transcription regulation</keyword>
<evidence type="ECO:0000256" key="5">
    <source>
        <dbReference type="ARBA" id="ARBA00023015"/>
    </source>
</evidence>
<dbReference type="Pfam" id="PF00105">
    <property type="entry name" value="zf-C4"/>
    <property type="match status" value="1"/>
</dbReference>
<keyword evidence="7 10" id="KW-0804">Transcription</keyword>
<comment type="similarity">
    <text evidence="10">Belongs to the nuclear hormone receptor family.</text>
</comment>
<evidence type="ECO:0000313" key="15">
    <source>
        <dbReference type="Proteomes" id="UP001195483"/>
    </source>
</evidence>
<feature type="compositionally biased region" description="Polar residues" evidence="11">
    <location>
        <begin position="262"/>
        <end position="273"/>
    </location>
</feature>
<dbReference type="InterPro" id="IPR035500">
    <property type="entry name" value="NHR-like_dom_sf"/>
</dbReference>
<organism evidence="14 15">
    <name type="scientific">Potamilus streckersoni</name>
    <dbReference type="NCBI Taxonomy" id="2493646"/>
    <lineage>
        <taxon>Eukaryota</taxon>
        <taxon>Metazoa</taxon>
        <taxon>Spiralia</taxon>
        <taxon>Lophotrochozoa</taxon>
        <taxon>Mollusca</taxon>
        <taxon>Bivalvia</taxon>
        <taxon>Autobranchia</taxon>
        <taxon>Heteroconchia</taxon>
        <taxon>Palaeoheterodonta</taxon>
        <taxon>Unionida</taxon>
        <taxon>Unionoidea</taxon>
        <taxon>Unionidae</taxon>
        <taxon>Ambleminae</taxon>
        <taxon>Lampsilini</taxon>
        <taxon>Potamilus</taxon>
    </lineage>
</organism>
<reference evidence="14" key="1">
    <citation type="journal article" date="2021" name="Genome Biol. Evol.">
        <title>A High-Quality Reference Genome for a Parasitic Bivalve with Doubly Uniparental Inheritance (Bivalvia: Unionida).</title>
        <authorList>
            <person name="Smith C.H."/>
        </authorList>
    </citation>
    <scope>NUCLEOTIDE SEQUENCE</scope>
    <source>
        <strain evidence="14">CHS0354</strain>
    </source>
</reference>
<feature type="compositionally biased region" description="Polar residues" evidence="11">
    <location>
        <begin position="204"/>
        <end position="214"/>
    </location>
</feature>
<evidence type="ECO:0000259" key="13">
    <source>
        <dbReference type="PROSITE" id="PS51843"/>
    </source>
</evidence>
<protein>
    <submittedName>
        <fullName evidence="14">Uncharacterized protein</fullName>
    </submittedName>
</protein>
<keyword evidence="15" id="KW-1185">Reference proteome</keyword>
<proteinExistence type="inferred from homology"/>
<dbReference type="EMBL" id="JAEAOA010000545">
    <property type="protein sequence ID" value="KAK3587046.1"/>
    <property type="molecule type" value="Genomic_DNA"/>
</dbReference>
<dbReference type="GO" id="GO:0004879">
    <property type="term" value="F:nuclear receptor activity"/>
    <property type="evidence" value="ECO:0007669"/>
    <property type="project" value="InterPro"/>
</dbReference>
<evidence type="ECO:0000256" key="7">
    <source>
        <dbReference type="ARBA" id="ARBA00023163"/>
    </source>
</evidence>
<dbReference type="PRINTS" id="PR00398">
    <property type="entry name" value="STRDHORMONER"/>
</dbReference>
<dbReference type="Proteomes" id="UP001195483">
    <property type="component" value="Unassembled WGS sequence"/>
</dbReference>
<name>A0AAE0S7Y8_9BIVA</name>
<keyword evidence="4 10" id="KW-0862">Zinc</keyword>
<evidence type="ECO:0000256" key="10">
    <source>
        <dbReference type="RuleBase" id="RU004334"/>
    </source>
</evidence>
<dbReference type="PROSITE" id="PS00031">
    <property type="entry name" value="NUCLEAR_REC_DBD_1"/>
    <property type="match status" value="1"/>
</dbReference>
<dbReference type="SUPFAM" id="SSF48508">
    <property type="entry name" value="Nuclear receptor ligand-binding domain"/>
    <property type="match status" value="1"/>
</dbReference>
<evidence type="ECO:0000256" key="1">
    <source>
        <dbReference type="ARBA" id="ARBA00004123"/>
    </source>
</evidence>
<accession>A0AAE0S7Y8</accession>
<comment type="subcellular location">
    <subcellularLocation>
        <location evidence="1 10">Nucleus</location>
    </subcellularLocation>
</comment>
<feature type="domain" description="NR LBD" evidence="13">
    <location>
        <begin position="219"/>
        <end position="531"/>
    </location>
</feature>
<dbReference type="SMART" id="SM00430">
    <property type="entry name" value="HOLI"/>
    <property type="match status" value="1"/>
</dbReference>
<dbReference type="AlphaFoldDB" id="A0AAE0S7Y8"/>
<dbReference type="PRINTS" id="PR00047">
    <property type="entry name" value="STROIDFINGER"/>
</dbReference>
<reference evidence="14" key="2">
    <citation type="journal article" date="2021" name="Genome Biol. Evol.">
        <title>Developing a high-quality reference genome for a parasitic bivalve with doubly uniparental inheritance (Bivalvia: Unionida).</title>
        <authorList>
            <person name="Smith C.H."/>
        </authorList>
    </citation>
    <scope>NUCLEOTIDE SEQUENCE</scope>
    <source>
        <strain evidence="14">CHS0354</strain>
        <tissue evidence="14">Mantle</tissue>
    </source>
</reference>
<dbReference type="CDD" id="cd06964">
    <property type="entry name" value="NR_DBD_RAR"/>
    <property type="match status" value="1"/>
</dbReference>
<keyword evidence="9 10" id="KW-0539">Nucleus</keyword>
<evidence type="ECO:0000256" key="3">
    <source>
        <dbReference type="ARBA" id="ARBA00022771"/>
    </source>
</evidence>
<dbReference type="SMART" id="SM00399">
    <property type="entry name" value="ZnF_C4"/>
    <property type="match status" value="1"/>
</dbReference>
<dbReference type="PROSITE" id="PS51843">
    <property type="entry name" value="NR_LBD"/>
    <property type="match status" value="1"/>
</dbReference>
<dbReference type="GO" id="GO:0035259">
    <property type="term" value="F:nuclear glucocorticoid receptor binding"/>
    <property type="evidence" value="ECO:0007669"/>
    <property type="project" value="TreeGrafter"/>
</dbReference>
<dbReference type="GO" id="GO:0005667">
    <property type="term" value="C:transcription regulator complex"/>
    <property type="evidence" value="ECO:0007669"/>
    <property type="project" value="TreeGrafter"/>
</dbReference>
<evidence type="ECO:0000256" key="8">
    <source>
        <dbReference type="ARBA" id="ARBA00023170"/>
    </source>
</evidence>
<dbReference type="InterPro" id="IPR001628">
    <property type="entry name" value="Znf_hrmn_rcpt"/>
</dbReference>
<keyword evidence="3 10" id="KW-0863">Zinc-finger</keyword>
<feature type="region of interest" description="Disordered" evidence="11">
    <location>
        <begin position="262"/>
        <end position="297"/>
    </location>
</feature>
<evidence type="ECO:0000256" key="2">
    <source>
        <dbReference type="ARBA" id="ARBA00022723"/>
    </source>
</evidence>
<keyword evidence="8 10" id="KW-0675">Receptor</keyword>
<evidence type="ECO:0000256" key="9">
    <source>
        <dbReference type="ARBA" id="ARBA00023242"/>
    </source>
</evidence>
<reference evidence="14" key="3">
    <citation type="submission" date="2023-05" db="EMBL/GenBank/DDBJ databases">
        <authorList>
            <person name="Smith C.H."/>
        </authorList>
    </citation>
    <scope>NUCLEOTIDE SEQUENCE</scope>
    <source>
        <strain evidence="14">CHS0354</strain>
        <tissue evidence="14">Mantle</tissue>
    </source>
</reference>
<evidence type="ECO:0000256" key="4">
    <source>
        <dbReference type="ARBA" id="ARBA00022833"/>
    </source>
</evidence>
<feature type="domain" description="Nuclear receptor" evidence="12">
    <location>
        <begin position="112"/>
        <end position="187"/>
    </location>
</feature>
<evidence type="ECO:0000256" key="6">
    <source>
        <dbReference type="ARBA" id="ARBA00023125"/>
    </source>
</evidence>
<dbReference type="PRINTS" id="PR01284">
    <property type="entry name" value="NUCLEARECPTR"/>
</dbReference>
<dbReference type="GO" id="GO:0071376">
    <property type="term" value="P:cellular response to corticotropin-releasing hormone stimulus"/>
    <property type="evidence" value="ECO:0007669"/>
    <property type="project" value="TreeGrafter"/>
</dbReference>
<dbReference type="InterPro" id="IPR000536">
    <property type="entry name" value="Nucl_hrmn_rcpt_lig-bd"/>
</dbReference>
<dbReference type="GO" id="GO:0008270">
    <property type="term" value="F:zinc ion binding"/>
    <property type="evidence" value="ECO:0007669"/>
    <property type="project" value="UniProtKB-KW"/>
</dbReference>
<dbReference type="FunFam" id="3.30.50.10:FF:000044">
    <property type="entry name" value="retinoic acid receptor beta isoform X4"/>
    <property type="match status" value="1"/>
</dbReference>
<gene>
    <name evidence="14" type="ORF">CHS0354_008072</name>
</gene>
<keyword evidence="2 10" id="KW-0479">Metal-binding</keyword>
<dbReference type="PANTHER" id="PTHR24085:SF9">
    <property type="match status" value="1"/>
</dbReference>
<dbReference type="InterPro" id="IPR003070">
    <property type="entry name" value="NR4A1-3"/>
</dbReference>
<feature type="compositionally biased region" description="Basic and acidic residues" evidence="11">
    <location>
        <begin position="285"/>
        <end position="297"/>
    </location>
</feature>
<dbReference type="SUPFAM" id="SSF57716">
    <property type="entry name" value="Glucocorticoid receptor-like (DNA-binding domain)"/>
    <property type="match status" value="1"/>
</dbReference>
<evidence type="ECO:0000256" key="11">
    <source>
        <dbReference type="SAM" id="MobiDB-lite"/>
    </source>
</evidence>
<dbReference type="PROSITE" id="PS51030">
    <property type="entry name" value="NUCLEAR_REC_DBD_2"/>
    <property type="match status" value="1"/>
</dbReference>
<comment type="caution">
    <text evidence="14">The sequence shown here is derived from an EMBL/GenBank/DDBJ whole genome shotgun (WGS) entry which is preliminary data.</text>
</comment>
<dbReference type="Gene3D" id="3.30.50.10">
    <property type="entry name" value="Erythroid Transcription Factor GATA-1, subunit A"/>
    <property type="match status" value="1"/>
</dbReference>
<dbReference type="Gene3D" id="1.10.565.10">
    <property type="entry name" value="Retinoid X Receptor"/>
    <property type="match status" value="1"/>
</dbReference>
<feature type="region of interest" description="Disordered" evidence="11">
    <location>
        <begin position="1"/>
        <end position="27"/>
    </location>
</feature>
<sequence>MTSLVMNPGMGNDPLGASPSVNHSHPHSMNIEPAHFSMDHHGYPSQSRAYGSYMFHPSHDNSGLHHQYKSVRDILHGGAMYDTQGMYTELQSPSTMSGPSMSPSPPPPPRVYKPCVVCNDKSSGYHYGVSSCEGCKGFFRRSVQKNMQYTCHKEKNCPINKVTRNRCQYCRLQKCFAMGMSKEGLSCNKAVRNDRNKKKKQLKSDNSQTSFDSNELTDEDRALLDDILEAHRQTCGNNSNTEKNQSLFNVSVSNKTNNCSINSKLSNDSTGNHNLEEESPVNNHSHSDKAKKEQDIKEPGIRLLGMKSCPDKIKELGIHGEKEIKTEKKDISPETLLLWEKITDLSSGGIIRIVDFAKKIPGFLSLSSSDQITLLKAACLEIMILRLCSRYNQEKDSLIFGEGFAVSQEELEVGGFGSLTDTIFEFARALHSLELDETEFAALSAVCLISGDRFGLECIDKIEELQEPIVEALKHYARFRRKDQPLVFAKILMKITDLRSISVKGAERVLHLRLEMPGELPPLIIEMLDRQENVCIP</sequence>
<feature type="region of interest" description="Disordered" evidence="11">
    <location>
        <begin position="195"/>
        <end position="216"/>
    </location>
</feature>
<dbReference type="InterPro" id="IPR001723">
    <property type="entry name" value="Nuclear_hrmn_rcpt"/>
</dbReference>